<accession>A0A418B8K8</accession>
<name>A0A418B8K8_9STRA</name>
<dbReference type="EMBL" id="QUSY01000027">
    <property type="protein sequence ID" value="RHY34507.1"/>
    <property type="molecule type" value="Genomic_DNA"/>
</dbReference>
<proteinExistence type="predicted"/>
<evidence type="ECO:0000256" key="1">
    <source>
        <dbReference type="SAM" id="Coils"/>
    </source>
</evidence>
<dbReference type="Proteomes" id="UP000285060">
    <property type="component" value="Unassembled WGS sequence"/>
</dbReference>
<protein>
    <submittedName>
        <fullName evidence="2">Uncharacterized protein</fullName>
    </submittedName>
</protein>
<organism evidence="2 3">
    <name type="scientific">Aphanomyces invadans</name>
    <dbReference type="NCBI Taxonomy" id="157072"/>
    <lineage>
        <taxon>Eukaryota</taxon>
        <taxon>Sar</taxon>
        <taxon>Stramenopiles</taxon>
        <taxon>Oomycota</taxon>
        <taxon>Saprolegniomycetes</taxon>
        <taxon>Saprolegniales</taxon>
        <taxon>Verrucalvaceae</taxon>
        <taxon>Aphanomyces</taxon>
    </lineage>
</organism>
<comment type="caution">
    <text evidence="2">The sequence shown here is derived from an EMBL/GenBank/DDBJ whole genome shotgun (WGS) entry which is preliminary data.</text>
</comment>
<keyword evidence="1" id="KW-0175">Coiled coil</keyword>
<evidence type="ECO:0000313" key="2">
    <source>
        <dbReference type="EMBL" id="RHY34507.1"/>
    </source>
</evidence>
<dbReference type="AlphaFoldDB" id="A0A418B8K8"/>
<feature type="coiled-coil region" evidence="1">
    <location>
        <begin position="84"/>
        <end position="111"/>
    </location>
</feature>
<sequence length="256" mass="28826">MYHSRDVDGQDSASTLPLAANDEPVKTLDAKWHAQLQRLVEDIASKQAFIDKVRLSLQMQKEMDKRTTAIKSCGVEIVDLRKHLQKKDQLIQSLQVKLHNYEALEQRQQEMQYKTLEAAHLAQANFIQKANAEMQKLTVYKQTIATQETVIAKLEKLVESKLAEAKASAVGPNVHTTSRFVVHQPDNKPALDVSTNTDAVAVPSPDEDKSYNEDVLWVKIRVLEDQLRINTTAAAQEIATLKARVFELEVEADASR</sequence>
<evidence type="ECO:0000313" key="3">
    <source>
        <dbReference type="Proteomes" id="UP000285060"/>
    </source>
</evidence>
<keyword evidence="3" id="KW-1185">Reference proteome</keyword>
<gene>
    <name evidence="2" type="ORF">DYB32_000909</name>
</gene>
<dbReference type="VEuPathDB" id="FungiDB:H310_07552"/>
<reference evidence="2 3" key="1">
    <citation type="submission" date="2018-08" db="EMBL/GenBank/DDBJ databases">
        <title>Aphanomyces genome sequencing and annotation.</title>
        <authorList>
            <person name="Minardi D."/>
            <person name="Oidtmann B."/>
            <person name="Van Der Giezen M."/>
            <person name="Studholme D.J."/>
        </authorList>
    </citation>
    <scope>NUCLEOTIDE SEQUENCE [LARGE SCALE GENOMIC DNA]</scope>
    <source>
        <strain evidence="2 3">NJM0002</strain>
    </source>
</reference>